<evidence type="ECO:0000313" key="1">
    <source>
        <dbReference type="EMBL" id="KAJ8116107.1"/>
    </source>
</evidence>
<dbReference type="Proteomes" id="UP001153331">
    <property type="component" value="Unassembled WGS sequence"/>
</dbReference>
<evidence type="ECO:0000313" key="2">
    <source>
        <dbReference type="Proteomes" id="UP001153331"/>
    </source>
</evidence>
<keyword evidence="2" id="KW-1185">Reference proteome</keyword>
<accession>A0ACC2ILP4</accession>
<organism evidence="1 2">
    <name type="scientific">Boeremia exigua</name>
    <dbReference type="NCBI Taxonomy" id="749465"/>
    <lineage>
        <taxon>Eukaryota</taxon>
        <taxon>Fungi</taxon>
        <taxon>Dikarya</taxon>
        <taxon>Ascomycota</taxon>
        <taxon>Pezizomycotina</taxon>
        <taxon>Dothideomycetes</taxon>
        <taxon>Pleosporomycetidae</taxon>
        <taxon>Pleosporales</taxon>
        <taxon>Pleosporineae</taxon>
        <taxon>Didymellaceae</taxon>
        <taxon>Boeremia</taxon>
    </lineage>
</organism>
<proteinExistence type="predicted"/>
<dbReference type="EMBL" id="JAPHNI010000108">
    <property type="protein sequence ID" value="KAJ8116107.1"/>
    <property type="molecule type" value="Genomic_DNA"/>
</dbReference>
<gene>
    <name evidence="1" type="ORF">OPT61_g2396</name>
</gene>
<name>A0ACC2ILP4_9PLEO</name>
<comment type="caution">
    <text evidence="1">The sequence shown here is derived from an EMBL/GenBank/DDBJ whole genome shotgun (WGS) entry which is preliminary data.</text>
</comment>
<reference evidence="1" key="1">
    <citation type="submission" date="2022-11" db="EMBL/GenBank/DDBJ databases">
        <title>Genome Sequence of Boeremia exigua.</title>
        <authorList>
            <person name="Buettner E."/>
        </authorList>
    </citation>
    <scope>NUCLEOTIDE SEQUENCE</scope>
    <source>
        <strain evidence="1">CU02</strain>
    </source>
</reference>
<sequence length="441" mass="50421">MPDGMSDQNGFEWIEGTFGLEPSWSKEPDANIISQVTRKQLNLSHDTPIEVVFQYKGAFTKLYKITSPVSACSMRISLPVDPIYRTESAVAVVGFIRQQTSISSPHVIAYSAESSNELGFEWLLMGHAPGIPLYKVWRKLSWDAKVAVVEQLAEHQAQLFKHEFHKIGNLYLREDGFVVDRLISSSHYQGDHVTNRVIRGPFTSSHEWLKTRLQRVLAEQQRIIDTSCDEDEIEDAEFAHNLAQQLCELLATVFLPSASATEATVLFHHSLSMYNISIDGDGNLSEVMDWECVSAVPVWRACRLPELFEERVREAKPLKENYSPDSDEDDDKDDDGLDNEGITDLYWEHLLEYELTQLREIFLREMDKKSPGWSVLAKQAILKNDFERAVEECDNGWRNKSVRRWVDSLAAGEPRSLIDMFLSDPEIDQVSQTSMDWEKAE</sequence>
<protein>
    <submittedName>
        <fullName evidence="1">Uncharacterized protein</fullName>
    </submittedName>
</protein>